<keyword evidence="3" id="KW-0378">Hydrolase</keyword>
<dbReference type="Gene3D" id="3.30.40.10">
    <property type="entry name" value="Zinc/RING finger domain, C3HC4 (zinc finger)"/>
    <property type="match status" value="1"/>
</dbReference>
<dbReference type="PROSITE" id="PS51194">
    <property type="entry name" value="HELICASE_CTER"/>
    <property type="match status" value="1"/>
</dbReference>
<feature type="domain" description="RanBP2-type" evidence="8">
    <location>
        <begin position="201"/>
        <end position="230"/>
    </location>
</feature>
<reference evidence="11 12" key="1">
    <citation type="submission" date="2024-02" db="EMBL/GenBank/DDBJ databases">
        <authorList>
            <person name="Chen Y."/>
            <person name="Shah S."/>
            <person name="Dougan E. K."/>
            <person name="Thang M."/>
            <person name="Chan C."/>
        </authorList>
    </citation>
    <scope>NUCLEOTIDE SEQUENCE [LARGE SCALE GENOMIC DNA]</scope>
</reference>
<dbReference type="EMBL" id="CAXAMN010010779">
    <property type="protein sequence ID" value="CAK9032671.1"/>
    <property type="molecule type" value="Genomic_DNA"/>
</dbReference>
<protein>
    <submittedName>
        <fullName evidence="11">Uncharacterized protein</fullName>
    </submittedName>
</protein>
<evidence type="ECO:0000256" key="7">
    <source>
        <dbReference type="SAM" id="MobiDB-lite"/>
    </source>
</evidence>
<feature type="domain" description="Helicase C-terminal" evidence="10">
    <location>
        <begin position="683"/>
        <end position="867"/>
    </location>
</feature>
<dbReference type="PANTHER" id="PTHR45629:SF7">
    <property type="entry name" value="DNA EXCISION REPAIR PROTEIN ERCC-6-RELATED"/>
    <property type="match status" value="1"/>
</dbReference>
<evidence type="ECO:0000256" key="6">
    <source>
        <dbReference type="SAM" id="Coils"/>
    </source>
</evidence>
<dbReference type="Proteomes" id="UP001642484">
    <property type="component" value="Unassembled WGS sequence"/>
</dbReference>
<dbReference type="SUPFAM" id="SSF52540">
    <property type="entry name" value="P-loop containing nucleoside triphosphate hydrolases"/>
    <property type="match status" value="2"/>
</dbReference>
<comment type="caution">
    <text evidence="11">The sequence shown here is derived from an EMBL/GenBank/DDBJ whole genome shotgun (WGS) entry which is preliminary data.</text>
</comment>
<feature type="coiled-coil region" evidence="6">
    <location>
        <begin position="952"/>
        <end position="999"/>
    </location>
</feature>
<dbReference type="SUPFAM" id="SSF90209">
    <property type="entry name" value="Ran binding protein zinc finger-like"/>
    <property type="match status" value="1"/>
</dbReference>
<evidence type="ECO:0000313" key="11">
    <source>
        <dbReference type="EMBL" id="CAK9032671.1"/>
    </source>
</evidence>
<dbReference type="InterPro" id="IPR049730">
    <property type="entry name" value="SNF2/RAD54-like_C"/>
</dbReference>
<dbReference type="PROSITE" id="PS50199">
    <property type="entry name" value="ZF_RANBP2_2"/>
    <property type="match status" value="1"/>
</dbReference>
<accession>A0ABP0L0K4</accession>
<dbReference type="Pfam" id="PF00271">
    <property type="entry name" value="Helicase_C"/>
    <property type="match status" value="1"/>
</dbReference>
<dbReference type="InterPro" id="IPR001650">
    <property type="entry name" value="Helicase_C-like"/>
</dbReference>
<dbReference type="InterPro" id="IPR027417">
    <property type="entry name" value="P-loop_NTPase"/>
</dbReference>
<keyword evidence="2 5" id="KW-0863">Zinc-finger</keyword>
<keyword evidence="1" id="KW-0479">Metal-binding</keyword>
<keyword evidence="6" id="KW-0175">Coiled coil</keyword>
<dbReference type="SMART" id="SM00490">
    <property type="entry name" value="HELICc"/>
    <property type="match status" value="1"/>
</dbReference>
<dbReference type="PROSITE" id="PS51192">
    <property type="entry name" value="HELICASE_ATP_BIND_1"/>
    <property type="match status" value="1"/>
</dbReference>
<dbReference type="InterPro" id="IPR000330">
    <property type="entry name" value="SNF2_N"/>
</dbReference>
<dbReference type="Gene3D" id="2.30.30.380">
    <property type="entry name" value="Zn-finger domain of Sec23/24"/>
    <property type="match status" value="1"/>
</dbReference>
<sequence>MAALVTCAFQANQLVQVLSKSSGAWVDATVHQVLQDGAVWVRYGNAQKVIPIELQSSTLRSKSAPLPAHGERVQVYSKSQRQWITGRVREIWPDGSVHVQYEDAKHLYKVIAPELQDSLLRPLEVKVDAQEPAQAPTKPPQVDEERAEQRRLAELADESERLKATIARQQEQINALLQKEVGASDVPAASHAASEVPAASHAENWSCKDCTFQNVEPLQECEMCGAPRVSTVPEAPPAKRVRRAPPVIDVPVEPPAVEPGAAEFLRRATEVVEASQGSQPCSRNAAELVEIPLEGEEAATSSEAGGQSLARLPRSFHEKLCPYQRAGVAWMWRLKQRRSGGILADEMGLGKTVQACGMIQALQSPSSRSSHILVIMPVTLLDQWAKELARWCPTVRVYIYHGSSGHRNRALRAVMRGGVLLTSYAILKNEEEKLACVNASEAMQGTWLKKKEDLPRDKPWDLVICDEAHVMRTISTLLGKAMRKISSSCRILLTGTPVQNALQDLWALMDFAEPGLLGNHATFTKRFNDPIEKGSLRDASPSAVALKKRLCEQLWTLAKPHLLRRTKEHLQAESSEAILGKPLSPRMEFVVWLTPSRDQVRTYQKALETSDIIHEANCKSKLGVEVFRAIALLKRLCNHPVLAIKPEAWKELLASAGCSPEAPAAIAAEEDKEEEEAADPGKAVERMLKNLKRDAISLVGQSAKLQCLSSLLPSLASKGHRTLIFSQGVRMMDLVELCVLKRLQLSYLRIDGSTDVNARNTAVQKFQETKDYSCMLLTTKVGGYGLNLTSADRVIILDPAWNPAVDMQAVDRAHRIGQEKEVKTYRLVMSGLIEDKMFRLQVFKMGLTKTALETKQQQRYFTAEEIHGLFEWTDPKLGETRKLLRDMHGIEDCAAVSDPGLTNVAGLSSFSYLYQTLQGEEEIGEEMAPEVRLMKAQLKVAEEAAGKAAQTRLEVETSLQKAQQELQKTQDERDLTGARKAANGQVKRAQAAVVQWKRNEAMIMADVEKATKARDASLKEVTAADEQQKQLSEEAAIATASAAEASQGLAAAESRVAKLVEALQIVLANTAKNAFKVPARLAEALQAHGEAKRSMDDEWEKLLEIESRYEECQAEMNIVMQGLGHSGSVPLKTSQAARRSAEKEKAQAEKSLAKATVLSSKAVEQLNQAMAELKKLLDNSGGEATRDQDQELQEAWAQLLQHREDAAKAQAAERRLRRSRLAAGRKVKEQQARHAAVEKDLAKASKEMQAWQAELAELEQQLSEAQQQCLEVEEAERTRKRKRDEWRASISEAKESLKSARLAEKTAAAERTALYKHYAQADEALKDALKDARSAERAAAQERQKAIAAIQALKAEAYDANQALDVRTGRWELTLEGGKGSIRVRPENVVPLEMNIAESRAERPWATAGSDIPEEFRCVITRRWDSRGFQGIPSGTGRAVAELGRPPATPARLCRLSAACAPFRNGGGHTYERSAITKWLEARDRWTDKLAAVRHLQVLKPNHALRAQIIAFRESLPDGRPALTPEGISLKALADTASAVSAGLPVETDAIRGELLAALEVAEPEIRHFLQLPQRYPDGRASAGWLAARRGRLTASRFAAACGVGPKGGGGRGARKAAVAVARWGCRALLRRRCWRCRRGVRNRPRVSVCSTRKGPEQHTWPGAGATRRLRATRWTSNRWAFVCGLRSRGWQVLRMVFACLMAPLKGCWRSKRRHLFTCRTRSCQCNGSIR</sequence>
<feature type="region of interest" description="Disordered" evidence="7">
    <location>
        <begin position="129"/>
        <end position="148"/>
    </location>
</feature>
<dbReference type="Pfam" id="PF00176">
    <property type="entry name" value="SNF2-rel_dom"/>
    <property type="match status" value="1"/>
</dbReference>
<evidence type="ECO:0000259" key="10">
    <source>
        <dbReference type="PROSITE" id="PS51194"/>
    </source>
</evidence>
<evidence type="ECO:0000259" key="8">
    <source>
        <dbReference type="PROSITE" id="PS50199"/>
    </source>
</evidence>
<evidence type="ECO:0000256" key="1">
    <source>
        <dbReference type="ARBA" id="ARBA00022723"/>
    </source>
</evidence>
<dbReference type="InterPro" id="IPR050496">
    <property type="entry name" value="SNF2_RAD54_helicase_repair"/>
</dbReference>
<proteinExistence type="predicted"/>
<organism evidence="11 12">
    <name type="scientific">Durusdinium trenchii</name>
    <dbReference type="NCBI Taxonomy" id="1381693"/>
    <lineage>
        <taxon>Eukaryota</taxon>
        <taxon>Sar</taxon>
        <taxon>Alveolata</taxon>
        <taxon>Dinophyceae</taxon>
        <taxon>Suessiales</taxon>
        <taxon>Symbiodiniaceae</taxon>
        <taxon>Durusdinium</taxon>
    </lineage>
</organism>
<evidence type="ECO:0000259" key="9">
    <source>
        <dbReference type="PROSITE" id="PS51192"/>
    </source>
</evidence>
<dbReference type="InterPro" id="IPR014001">
    <property type="entry name" value="Helicase_ATP-bd"/>
</dbReference>
<evidence type="ECO:0000256" key="4">
    <source>
        <dbReference type="ARBA" id="ARBA00022833"/>
    </source>
</evidence>
<dbReference type="InterPro" id="IPR013083">
    <property type="entry name" value="Znf_RING/FYVE/PHD"/>
</dbReference>
<dbReference type="Gene3D" id="3.40.50.10810">
    <property type="entry name" value="Tandem AAA-ATPase domain"/>
    <property type="match status" value="1"/>
</dbReference>
<dbReference type="PROSITE" id="PS01358">
    <property type="entry name" value="ZF_RANBP2_1"/>
    <property type="match status" value="1"/>
</dbReference>
<dbReference type="InterPro" id="IPR038718">
    <property type="entry name" value="SNF2-like_sf"/>
</dbReference>
<feature type="coiled-coil region" evidence="6">
    <location>
        <begin position="1131"/>
        <end position="1183"/>
    </location>
</feature>
<keyword evidence="4" id="KW-0862">Zinc</keyword>
<name>A0ABP0L0K4_9DINO</name>
<evidence type="ECO:0000313" key="12">
    <source>
        <dbReference type="Proteomes" id="UP001642484"/>
    </source>
</evidence>
<dbReference type="InterPro" id="IPR001876">
    <property type="entry name" value="Znf_RanBP2"/>
</dbReference>
<dbReference type="SMART" id="SM00547">
    <property type="entry name" value="ZnF_RBZ"/>
    <property type="match status" value="1"/>
</dbReference>
<keyword evidence="12" id="KW-1185">Reference proteome</keyword>
<gene>
    <name evidence="11" type="ORF">CCMP2556_LOCUS18754</name>
</gene>
<evidence type="ECO:0000256" key="2">
    <source>
        <dbReference type="ARBA" id="ARBA00022771"/>
    </source>
</evidence>
<feature type="domain" description="Helicase ATP-binding" evidence="9">
    <location>
        <begin position="332"/>
        <end position="515"/>
    </location>
</feature>
<feature type="coiled-coil region" evidence="6">
    <location>
        <begin position="1227"/>
        <end position="1285"/>
    </location>
</feature>
<dbReference type="SMART" id="SM00487">
    <property type="entry name" value="DEXDc"/>
    <property type="match status" value="1"/>
</dbReference>
<dbReference type="Gene3D" id="3.40.50.300">
    <property type="entry name" value="P-loop containing nucleotide triphosphate hydrolases"/>
    <property type="match status" value="1"/>
</dbReference>
<dbReference type="PANTHER" id="PTHR45629">
    <property type="entry name" value="SNF2/RAD54 FAMILY MEMBER"/>
    <property type="match status" value="1"/>
</dbReference>
<dbReference type="CDD" id="cd18793">
    <property type="entry name" value="SF2_C_SNF"/>
    <property type="match status" value="1"/>
</dbReference>
<evidence type="ECO:0000256" key="3">
    <source>
        <dbReference type="ARBA" id="ARBA00022801"/>
    </source>
</evidence>
<feature type="coiled-coil region" evidence="6">
    <location>
        <begin position="1318"/>
        <end position="1356"/>
    </location>
</feature>
<evidence type="ECO:0000256" key="5">
    <source>
        <dbReference type="PROSITE-ProRule" id="PRU00322"/>
    </source>
</evidence>
<dbReference type="InterPro" id="IPR036443">
    <property type="entry name" value="Znf_RanBP2_sf"/>
</dbReference>